<evidence type="ECO:0000313" key="3">
    <source>
        <dbReference type="Proteomes" id="UP001623041"/>
    </source>
</evidence>
<evidence type="ECO:0000256" key="1">
    <source>
        <dbReference type="SAM" id="MobiDB-lite"/>
    </source>
</evidence>
<gene>
    <name evidence="2" type="ORF">ACJEBI_10835</name>
</gene>
<keyword evidence="3" id="KW-1185">Reference proteome</keyword>
<dbReference type="EMBL" id="JBJHQH010000006">
    <property type="protein sequence ID" value="MFK9091976.1"/>
    <property type="molecule type" value="Genomic_DNA"/>
</dbReference>
<proteinExistence type="predicted"/>
<dbReference type="Proteomes" id="UP001623041">
    <property type="component" value="Unassembled WGS sequence"/>
</dbReference>
<feature type="compositionally biased region" description="Basic and acidic residues" evidence="1">
    <location>
        <begin position="176"/>
        <end position="198"/>
    </location>
</feature>
<comment type="caution">
    <text evidence="2">The sequence shown here is derived from an EMBL/GenBank/DDBJ whole genome shotgun (WGS) entry which is preliminary data.</text>
</comment>
<feature type="region of interest" description="Disordered" evidence="1">
    <location>
        <begin position="176"/>
        <end position="226"/>
    </location>
</feature>
<dbReference type="RefSeq" id="WP_406580582.1">
    <property type="nucleotide sequence ID" value="NZ_JBJHQH010000006.1"/>
</dbReference>
<accession>A0ABW8REX2</accession>
<organism evidence="2 3">
    <name type="scientific">Bacillus salipaludis</name>
    <dbReference type="NCBI Taxonomy" id="2547811"/>
    <lineage>
        <taxon>Bacteria</taxon>
        <taxon>Bacillati</taxon>
        <taxon>Bacillota</taxon>
        <taxon>Bacilli</taxon>
        <taxon>Bacillales</taxon>
        <taxon>Bacillaceae</taxon>
        <taxon>Bacillus</taxon>
    </lineage>
</organism>
<reference evidence="2 3" key="1">
    <citation type="submission" date="2024-11" db="EMBL/GenBank/DDBJ databases">
        <authorList>
            <person name="Lucas J.A."/>
        </authorList>
    </citation>
    <scope>NUCLEOTIDE SEQUENCE [LARGE SCALE GENOMIC DNA]</scope>
    <source>
        <strain evidence="2 3">Z 5.4</strain>
    </source>
</reference>
<name>A0ABW8REX2_9BACI</name>
<sequence>MRKAIHKVIMFPCLICIFFYAGMQVVGETEASFSSQVVSEPIELSAAIVFPGTIKQLEDRAEELAASMHITYETIMAATPDVSLQVLYGRLAEITNIEQTLNLELAALNTIYDELSSYKNQTHDKAVPDLYTYEYVQEGFQAVQSILQEVKGTIDFKQLEIVRSSLIWQIKKLEEKEKSSEKHTQARGQEESEFHDKTASYLDASTNSINHVEVKEDGEENMEHNK</sequence>
<evidence type="ECO:0000313" key="2">
    <source>
        <dbReference type="EMBL" id="MFK9091976.1"/>
    </source>
</evidence>
<protein>
    <submittedName>
        <fullName evidence="2">DUF4047 domain-containing protein</fullName>
    </submittedName>
</protein>